<keyword evidence="2" id="KW-1185">Reference proteome</keyword>
<protein>
    <submittedName>
        <fullName evidence="3">Uncharacterized protein</fullName>
    </submittedName>
</protein>
<organism evidence="2 3">
    <name type="scientific">Drosophila kikkawai</name>
    <name type="common">Fruit fly</name>
    <dbReference type="NCBI Taxonomy" id="30033"/>
    <lineage>
        <taxon>Eukaryota</taxon>
        <taxon>Metazoa</taxon>
        <taxon>Ecdysozoa</taxon>
        <taxon>Arthropoda</taxon>
        <taxon>Hexapoda</taxon>
        <taxon>Insecta</taxon>
        <taxon>Pterygota</taxon>
        <taxon>Neoptera</taxon>
        <taxon>Endopterygota</taxon>
        <taxon>Diptera</taxon>
        <taxon>Brachycera</taxon>
        <taxon>Muscomorpha</taxon>
        <taxon>Ephydroidea</taxon>
        <taxon>Drosophilidae</taxon>
        <taxon>Drosophila</taxon>
        <taxon>Sophophora</taxon>
    </lineage>
</organism>
<dbReference type="AlphaFoldDB" id="A0A6P4HSW2"/>
<evidence type="ECO:0000313" key="2">
    <source>
        <dbReference type="Proteomes" id="UP001652661"/>
    </source>
</evidence>
<name>A0A6P4HSW2_DROKI</name>
<feature type="signal peptide" evidence="1">
    <location>
        <begin position="1"/>
        <end position="17"/>
    </location>
</feature>
<reference evidence="3" key="2">
    <citation type="submission" date="2025-08" db="UniProtKB">
        <authorList>
            <consortium name="RefSeq"/>
        </authorList>
    </citation>
    <scope>IDENTIFICATION</scope>
    <source>
        <strain evidence="3">14028-0561.14</strain>
        <tissue evidence="3">Whole fly</tissue>
    </source>
</reference>
<dbReference type="Proteomes" id="UP001652661">
    <property type="component" value="Chromosome 2L"/>
</dbReference>
<dbReference type="GeneID" id="108072482"/>
<accession>A0A6P4HSW2</accession>
<dbReference type="OrthoDB" id="7842313at2759"/>
<proteinExistence type="predicted"/>
<sequence>MSTFWLVVASILMTLNASWLPSFAQATSASMFQFLERPNAEGDQSWSHLLPTNFYSEMNQQYYRRFRRHGSGLEGQRRRHQFEYAQYI</sequence>
<evidence type="ECO:0000256" key="1">
    <source>
        <dbReference type="SAM" id="SignalP"/>
    </source>
</evidence>
<feature type="chain" id="PRO_5047353992" evidence="1">
    <location>
        <begin position="18"/>
        <end position="88"/>
    </location>
</feature>
<evidence type="ECO:0000313" key="3">
    <source>
        <dbReference type="RefSeq" id="XP_017019137.2"/>
    </source>
</evidence>
<gene>
    <name evidence="3" type="primary">LOC108072482</name>
</gene>
<dbReference type="RefSeq" id="XP_017019137.2">
    <property type="nucleotide sequence ID" value="XM_017163648.3"/>
</dbReference>
<reference evidence="2" key="1">
    <citation type="submission" date="2025-05" db="UniProtKB">
        <authorList>
            <consortium name="RefSeq"/>
        </authorList>
    </citation>
    <scope>NUCLEOTIDE SEQUENCE [LARGE SCALE GENOMIC DNA]</scope>
    <source>
        <strain evidence="2">14028-0561.14</strain>
    </source>
</reference>
<keyword evidence="1" id="KW-0732">Signal</keyword>